<comment type="caution">
    <text evidence="2">The sequence shown here is derived from an EMBL/GenBank/DDBJ whole genome shotgun (WGS) entry which is preliminary data.</text>
</comment>
<reference evidence="2 3" key="1">
    <citation type="submission" date="2020-08" db="EMBL/GenBank/DDBJ databases">
        <title>Sequencing the genomes of 1000 actinobacteria strains.</title>
        <authorList>
            <person name="Klenk H.-P."/>
        </authorList>
    </citation>
    <scope>NUCLEOTIDE SEQUENCE [LARGE SCALE GENOMIC DNA]</scope>
    <source>
        <strain evidence="2 3">DSM 44598</strain>
    </source>
</reference>
<sequence>MAEAGIGWPGRGETGLVRGETGPVRVGTESGRVGIGERAVVSLIPILAVPEPGSPHPFVNSCRQVRDPHPLARR</sequence>
<keyword evidence="3" id="KW-1185">Reference proteome</keyword>
<accession>A0A840WDZ9</accession>
<protein>
    <submittedName>
        <fullName evidence="2">Uncharacterized protein</fullName>
    </submittedName>
</protein>
<organism evidence="2 3">
    <name type="scientific">Nocardiopsis metallicus</name>
    <dbReference type="NCBI Taxonomy" id="179819"/>
    <lineage>
        <taxon>Bacteria</taxon>
        <taxon>Bacillati</taxon>
        <taxon>Actinomycetota</taxon>
        <taxon>Actinomycetes</taxon>
        <taxon>Streptosporangiales</taxon>
        <taxon>Nocardiopsidaceae</taxon>
        <taxon>Nocardiopsis</taxon>
    </lineage>
</organism>
<dbReference type="AlphaFoldDB" id="A0A840WDZ9"/>
<dbReference type="EMBL" id="JACHDO010000001">
    <property type="protein sequence ID" value="MBB5495220.1"/>
    <property type="molecule type" value="Genomic_DNA"/>
</dbReference>
<evidence type="ECO:0000313" key="2">
    <source>
        <dbReference type="EMBL" id="MBB5495220.1"/>
    </source>
</evidence>
<name>A0A840WDZ9_9ACTN</name>
<gene>
    <name evidence="2" type="ORF">HNR07_006357</name>
</gene>
<dbReference type="Proteomes" id="UP000579647">
    <property type="component" value="Unassembled WGS sequence"/>
</dbReference>
<feature type="region of interest" description="Disordered" evidence="1">
    <location>
        <begin position="1"/>
        <end position="29"/>
    </location>
</feature>
<feature type="region of interest" description="Disordered" evidence="1">
    <location>
        <begin position="53"/>
        <end position="74"/>
    </location>
</feature>
<evidence type="ECO:0000256" key="1">
    <source>
        <dbReference type="SAM" id="MobiDB-lite"/>
    </source>
</evidence>
<evidence type="ECO:0000313" key="3">
    <source>
        <dbReference type="Proteomes" id="UP000579647"/>
    </source>
</evidence>
<feature type="compositionally biased region" description="Basic and acidic residues" evidence="1">
    <location>
        <begin position="64"/>
        <end position="74"/>
    </location>
</feature>
<proteinExistence type="predicted"/>